<dbReference type="Gene3D" id="1.10.287.1080">
    <property type="entry name" value="MazG-like"/>
    <property type="match status" value="1"/>
</dbReference>
<gene>
    <name evidence="1" type="ORF">AS030_18835</name>
</gene>
<dbReference type="InterPro" id="IPR052555">
    <property type="entry name" value="dCTP_Pyrophosphatase"/>
</dbReference>
<dbReference type="PANTHER" id="PTHR46523:SF1">
    <property type="entry name" value="DCTP PYROPHOSPHATASE 1"/>
    <property type="match status" value="1"/>
</dbReference>
<dbReference type="Proteomes" id="UP000054099">
    <property type="component" value="Unassembled WGS sequence"/>
</dbReference>
<organism evidence="1 2">
    <name type="scientific">Fictibacillus enclensis</name>
    <dbReference type="NCBI Taxonomy" id="1017270"/>
    <lineage>
        <taxon>Bacteria</taxon>
        <taxon>Bacillati</taxon>
        <taxon>Bacillota</taxon>
        <taxon>Bacilli</taxon>
        <taxon>Bacillales</taxon>
        <taxon>Fictibacillaceae</taxon>
        <taxon>Fictibacillus</taxon>
    </lineage>
</organism>
<dbReference type="RefSeq" id="WP_061974568.1">
    <property type="nucleotide sequence ID" value="NZ_FMAV01000004.1"/>
</dbReference>
<dbReference type="OrthoDB" id="9791898at2"/>
<dbReference type="PIRSF" id="PIRSF029826">
    <property type="entry name" value="UCP029826_pph"/>
    <property type="match status" value="1"/>
</dbReference>
<protein>
    <submittedName>
        <fullName evidence="1">Nucleotide pyrophosphohydrolase</fullName>
    </submittedName>
</protein>
<sequence length="99" mass="11768">MDHLIKEIRKFRDERNWGPYHHAKDLALSITLEASELLENFQWKESQEAVDENLENIKEELADVMIYSLQLADKLNLDVEQIIRDKMKKNAVKYPVKQD</sequence>
<name>A0A0V8J1N1_9BACL</name>
<keyword evidence="2" id="KW-1185">Reference proteome</keyword>
<evidence type="ECO:0000313" key="2">
    <source>
        <dbReference type="Proteomes" id="UP000054099"/>
    </source>
</evidence>
<comment type="caution">
    <text evidence="1">The sequence shown here is derived from an EMBL/GenBank/DDBJ whole genome shotgun (WGS) entry which is preliminary data.</text>
</comment>
<reference evidence="1 2" key="1">
    <citation type="journal article" date="2014" name="Antonie Van Leeuwenhoek">
        <title>Fictibacillus enclensis sp. nov., isolated from marine sediment.</title>
        <authorList>
            <person name="Dastager S.G."/>
            <person name="Mawlankar R."/>
            <person name="Srinivasan K."/>
            <person name="Tang S.K."/>
            <person name="Lee J.C."/>
            <person name="Ramana V.V."/>
            <person name="Shouche Y.S."/>
        </authorList>
    </citation>
    <scope>NUCLEOTIDE SEQUENCE [LARGE SCALE GENOMIC DNA]</scope>
    <source>
        <strain evidence="1 2">NIO-1003</strain>
    </source>
</reference>
<dbReference type="Pfam" id="PF12643">
    <property type="entry name" value="MazG-like"/>
    <property type="match status" value="1"/>
</dbReference>
<proteinExistence type="predicted"/>
<accession>A0A0V8J1N1</accession>
<dbReference type="GO" id="GO:0047429">
    <property type="term" value="F:nucleoside triphosphate diphosphatase activity"/>
    <property type="evidence" value="ECO:0007669"/>
    <property type="project" value="InterPro"/>
</dbReference>
<dbReference type="PANTHER" id="PTHR46523">
    <property type="entry name" value="DCTP PYROPHOSPHATASE 1"/>
    <property type="match status" value="1"/>
</dbReference>
<dbReference type="AlphaFoldDB" id="A0A0V8J1N1"/>
<dbReference type="SUPFAM" id="SSF101386">
    <property type="entry name" value="all-alpha NTP pyrophosphatases"/>
    <property type="match status" value="1"/>
</dbReference>
<dbReference type="CDD" id="cd11537">
    <property type="entry name" value="NTP-PPase_RS21-C6_like"/>
    <property type="match status" value="1"/>
</dbReference>
<evidence type="ECO:0000313" key="1">
    <source>
        <dbReference type="EMBL" id="KSU81009.1"/>
    </source>
</evidence>
<dbReference type="EMBL" id="LNQN01000006">
    <property type="protein sequence ID" value="KSU81009.1"/>
    <property type="molecule type" value="Genomic_DNA"/>
</dbReference>
<dbReference type="GO" id="GO:0009143">
    <property type="term" value="P:nucleoside triphosphate catabolic process"/>
    <property type="evidence" value="ECO:0007669"/>
    <property type="project" value="InterPro"/>
</dbReference>
<keyword evidence="1" id="KW-0378">Hydrolase</keyword>
<dbReference type="InterPro" id="IPR025984">
    <property type="entry name" value="DCTPP"/>
</dbReference>